<dbReference type="RefSeq" id="YP_009134004.1">
    <property type="nucleotide sequence ID" value="NC_026926.1"/>
</dbReference>
<dbReference type="KEGG" id="vg:24171200"/>
<dbReference type="OrthoDB" id="23546at10239"/>
<gene>
    <name evidence="1" type="ORF">Syn7803US103_22</name>
</gene>
<proteinExistence type="predicted"/>
<sequence length="67" mass="8003">MDDFNTPGSNKSWMDDGFKKYAAEWQLDNIEKLLDAKVERCRVYNSDNRDEIYNQITITYKEDTCKQ</sequence>
<name>A0A0E3F9Y8_9CAUD</name>
<dbReference type="Proteomes" id="UP000033008">
    <property type="component" value="Segment"/>
</dbReference>
<protein>
    <submittedName>
        <fullName evidence="1">Phosphoribosylformylglycinamidine synthase</fullName>
    </submittedName>
</protein>
<dbReference type="GeneID" id="24171200"/>
<accession>A0A0E3F9Y8</accession>
<dbReference type="EMBL" id="KJ019069">
    <property type="protein sequence ID" value="AIX23917.1"/>
    <property type="molecule type" value="Genomic_DNA"/>
</dbReference>
<reference evidence="1 2" key="1">
    <citation type="submission" date="2013-12" db="EMBL/GenBank/DDBJ databases">
        <title>Ecological redundancy of diverse viral populations within a natural community.</title>
        <authorList>
            <person name="Gregory A.C."/>
            <person name="LaButti K."/>
            <person name="Copeland A."/>
            <person name="Woyke T."/>
            <person name="Sullivan M.B."/>
        </authorList>
    </citation>
    <scope>NUCLEOTIDE SEQUENCE [LARGE SCALE GENOMIC DNA]</scope>
    <source>
        <strain evidence="1">Syn7803US103</strain>
    </source>
</reference>
<evidence type="ECO:0000313" key="1">
    <source>
        <dbReference type="EMBL" id="AIX23917.1"/>
    </source>
</evidence>
<organism evidence="1 2">
    <name type="scientific">Synechococcus phage ACG-2014j</name>
    <dbReference type="NCBI Taxonomy" id="1493514"/>
    <lineage>
        <taxon>Viruses</taxon>
        <taxon>Duplodnaviria</taxon>
        <taxon>Heunggongvirae</taxon>
        <taxon>Uroviricota</taxon>
        <taxon>Caudoviricetes</taxon>
        <taxon>Pantevenvirales</taxon>
        <taxon>Kyanoviridae</taxon>
        <taxon>Potamoivirus</taxon>
        <taxon>Potamoivirus tusconj</taxon>
    </lineage>
</organism>
<evidence type="ECO:0000313" key="2">
    <source>
        <dbReference type="Proteomes" id="UP000033008"/>
    </source>
</evidence>